<keyword evidence="7" id="KW-1185">Reference proteome</keyword>
<evidence type="ECO:0000256" key="2">
    <source>
        <dbReference type="ARBA" id="ARBA00022630"/>
    </source>
</evidence>
<dbReference type="GO" id="GO:0008202">
    <property type="term" value="P:steroid metabolic process"/>
    <property type="evidence" value="ECO:0007669"/>
    <property type="project" value="UniProtKB-ARBA"/>
</dbReference>
<dbReference type="PANTHER" id="PTHR43400:SF10">
    <property type="entry name" value="3-OXOSTEROID 1-DEHYDROGENASE"/>
    <property type="match status" value="1"/>
</dbReference>
<dbReference type="PRINTS" id="PR00411">
    <property type="entry name" value="PNDRDTASEI"/>
</dbReference>
<reference evidence="7" key="1">
    <citation type="submission" date="2017-02" db="EMBL/GenBank/DDBJ databases">
        <authorList>
            <person name="Varghese N."/>
            <person name="Submissions S."/>
        </authorList>
    </citation>
    <scope>NUCLEOTIDE SEQUENCE [LARGE SCALE GENOMIC DNA]</scope>
    <source>
        <strain evidence="7">UM2</strain>
    </source>
</reference>
<evidence type="ECO:0000256" key="1">
    <source>
        <dbReference type="ARBA" id="ARBA00001974"/>
    </source>
</evidence>
<evidence type="ECO:0000256" key="3">
    <source>
        <dbReference type="ARBA" id="ARBA00022827"/>
    </source>
</evidence>
<proteinExistence type="predicted"/>
<evidence type="ECO:0000256" key="4">
    <source>
        <dbReference type="ARBA" id="ARBA00023002"/>
    </source>
</evidence>
<keyword evidence="4" id="KW-0560">Oxidoreductase</keyword>
<evidence type="ECO:0000259" key="5">
    <source>
        <dbReference type="Pfam" id="PF00890"/>
    </source>
</evidence>
<comment type="cofactor">
    <cofactor evidence="1">
        <name>FAD</name>
        <dbReference type="ChEBI" id="CHEBI:57692"/>
    </cofactor>
</comment>
<evidence type="ECO:0000313" key="6">
    <source>
        <dbReference type="EMBL" id="SKC12005.1"/>
    </source>
</evidence>
<dbReference type="InterPro" id="IPR050315">
    <property type="entry name" value="FAD-oxidoreductase_2"/>
</dbReference>
<dbReference type="Gene3D" id="3.50.50.60">
    <property type="entry name" value="FAD/NAD(P)-binding domain"/>
    <property type="match status" value="2"/>
</dbReference>
<name>A0A1T5GUC5_9SPHN</name>
<dbReference type="SUPFAM" id="SSF51905">
    <property type="entry name" value="FAD/NAD(P)-binding domain"/>
    <property type="match status" value="1"/>
</dbReference>
<dbReference type="EMBL" id="FUYM01000020">
    <property type="protein sequence ID" value="SKC12005.1"/>
    <property type="molecule type" value="Genomic_DNA"/>
</dbReference>
<dbReference type="InterPro" id="IPR027477">
    <property type="entry name" value="Succ_DH/fumarate_Rdtase_cat_sf"/>
</dbReference>
<protein>
    <submittedName>
        <fullName evidence="6">Succinate dehydrogenase/fumarate reductase, flavoprotein subunit</fullName>
    </submittedName>
</protein>
<evidence type="ECO:0000313" key="7">
    <source>
        <dbReference type="Proteomes" id="UP000189818"/>
    </source>
</evidence>
<keyword evidence="3" id="KW-0274">FAD</keyword>
<organism evidence="6 7">
    <name type="scientific">Rhizorhabdus histidinilytica</name>
    <dbReference type="NCBI Taxonomy" id="439228"/>
    <lineage>
        <taxon>Bacteria</taxon>
        <taxon>Pseudomonadati</taxon>
        <taxon>Pseudomonadota</taxon>
        <taxon>Alphaproteobacteria</taxon>
        <taxon>Sphingomonadales</taxon>
        <taxon>Sphingomonadaceae</taxon>
        <taxon>Rhizorhabdus</taxon>
    </lineage>
</organism>
<dbReference type="Proteomes" id="UP000189818">
    <property type="component" value="Unassembled WGS sequence"/>
</dbReference>
<accession>A0A1T5GUC5</accession>
<dbReference type="Pfam" id="PF00890">
    <property type="entry name" value="FAD_binding_2"/>
    <property type="match status" value="1"/>
</dbReference>
<dbReference type="AlphaFoldDB" id="A0A1T5GUC5"/>
<dbReference type="SUPFAM" id="SSF56425">
    <property type="entry name" value="Succinate dehydrogenase/fumarate reductase flavoprotein, catalytic domain"/>
    <property type="match status" value="1"/>
</dbReference>
<dbReference type="RefSeq" id="WP_176152692.1">
    <property type="nucleotide sequence ID" value="NZ_FUYM01000020.1"/>
</dbReference>
<dbReference type="GO" id="GO:0016491">
    <property type="term" value="F:oxidoreductase activity"/>
    <property type="evidence" value="ECO:0007669"/>
    <property type="project" value="UniProtKB-KW"/>
</dbReference>
<keyword evidence="2" id="KW-0285">Flavoprotein</keyword>
<feature type="domain" description="FAD-dependent oxidoreductase 2 FAD-binding" evidence="5">
    <location>
        <begin position="10"/>
        <end position="547"/>
    </location>
</feature>
<dbReference type="STRING" id="439228.SAMN06295920_1209"/>
<gene>
    <name evidence="6" type="ORF">SAMN06295920_1209</name>
</gene>
<dbReference type="InterPro" id="IPR003953">
    <property type="entry name" value="FAD-dep_OxRdtase_2_FAD-bd"/>
</dbReference>
<sequence>MGAPTLIDCDVAVVGSGAAGMAAAIVAASKGLRVILVEKAPLLGGTTALSGGGIWVPANSLMRAAGFDDSVDSAMAYLCAIIGPQCDRAAIANFLAHAPEAIDYLRDHSDLAFSTRTFSPDYYSEEPEATRSSRALDTVEYDGRLLGEDLALIRPPRPESLLFGGMAVSGADVAQLRNSFRSPTDFLLTAGKLLAYGVRRLRYGRDTRLVLGQAMIGRMLKSLRTLGVRIIVDAPAERLIEEAESIRGVEIRRGGKSVRIAATRGIVLAAGGFGHDRDMINTWIPSPEHHLAVGVPETTGDGIRLGLSVRGLLSRTDGRDSAYWSPVSRWTKADGSQRTFPHLVSDRAKPGVIAVDQQGNRFVDEATTYHDFVRAMHDPARQSVRNPCWLICDATALRAYGLGHARPWPFPKHRLLADGYLIRSRSIEALAMRLAIEPAALRTTVERYNADAARGVDREQGKGATVYDRSMGDPLRQPNPCLAPVSKPPFYAVQIFAGSLGTSRGLRTDAHARVIDRDGRPVAGLYAVGNDADAVFQGAYPGPGASLGPALTSSYLAACDLAGKCPGSKEV</sequence>
<dbReference type="PANTHER" id="PTHR43400">
    <property type="entry name" value="FUMARATE REDUCTASE"/>
    <property type="match status" value="1"/>
</dbReference>
<dbReference type="InterPro" id="IPR036188">
    <property type="entry name" value="FAD/NAD-bd_sf"/>
</dbReference>